<gene>
    <name evidence="2" type="ORF">IO98_11650</name>
</gene>
<dbReference type="PROSITE" id="PS51857">
    <property type="entry name" value="CSD_2"/>
    <property type="match status" value="1"/>
</dbReference>
<dbReference type="SUPFAM" id="SSF50249">
    <property type="entry name" value="Nucleic acid-binding proteins"/>
    <property type="match status" value="1"/>
</dbReference>
<evidence type="ECO:0000313" key="3">
    <source>
        <dbReference type="Proteomes" id="UP000028525"/>
    </source>
</evidence>
<reference evidence="2 3" key="1">
    <citation type="submission" date="2014-07" db="EMBL/GenBank/DDBJ databases">
        <title>Draft genome of Clostridium celerecrescens 152B isolated from sediments associated with methane hydrate from Krishna Godavari basin.</title>
        <authorList>
            <person name="Honkalas V.S."/>
            <person name="Dabir A.P."/>
            <person name="Arora P."/>
            <person name="Dhakephalkar P.K."/>
        </authorList>
    </citation>
    <scope>NUCLEOTIDE SEQUENCE [LARGE SCALE GENOMIC DNA]</scope>
    <source>
        <strain evidence="2 3">152B</strain>
    </source>
</reference>
<dbReference type="GO" id="GO:0003676">
    <property type="term" value="F:nucleic acid binding"/>
    <property type="evidence" value="ECO:0007669"/>
    <property type="project" value="InterPro"/>
</dbReference>
<accession>A0A084JME7</accession>
<feature type="domain" description="CSD" evidence="1">
    <location>
        <begin position="1"/>
        <end position="62"/>
    </location>
</feature>
<evidence type="ECO:0000259" key="1">
    <source>
        <dbReference type="PROSITE" id="PS51857"/>
    </source>
</evidence>
<dbReference type="OrthoDB" id="7477356at2"/>
<dbReference type="AlphaFoldDB" id="A0A084JME7"/>
<organism evidence="2 3">
    <name type="scientific">Lacrimispora celerecrescens</name>
    <dbReference type="NCBI Taxonomy" id="29354"/>
    <lineage>
        <taxon>Bacteria</taxon>
        <taxon>Bacillati</taxon>
        <taxon>Bacillota</taxon>
        <taxon>Clostridia</taxon>
        <taxon>Lachnospirales</taxon>
        <taxon>Lachnospiraceae</taxon>
        <taxon>Lacrimispora</taxon>
    </lineage>
</organism>
<protein>
    <recommendedName>
        <fullName evidence="1">CSD domain-containing protein</fullName>
    </recommendedName>
</protein>
<comment type="caution">
    <text evidence="2">The sequence shown here is derived from an EMBL/GenBank/DDBJ whole genome shotgun (WGS) entry which is preliminary data.</text>
</comment>
<dbReference type="RefSeq" id="WP_038281089.1">
    <property type="nucleotide sequence ID" value="NZ_JPME01000013.1"/>
</dbReference>
<dbReference type="Gene3D" id="2.40.50.140">
    <property type="entry name" value="Nucleic acid-binding proteins"/>
    <property type="match status" value="1"/>
</dbReference>
<dbReference type="Proteomes" id="UP000028525">
    <property type="component" value="Unassembled WGS sequence"/>
</dbReference>
<dbReference type="Pfam" id="PF00313">
    <property type="entry name" value="CSD"/>
    <property type="match status" value="1"/>
</dbReference>
<name>A0A084JME7_9FIRM</name>
<dbReference type="EMBL" id="JPME01000013">
    <property type="protein sequence ID" value="KEZ90131.1"/>
    <property type="molecule type" value="Genomic_DNA"/>
</dbReference>
<dbReference type="InterPro" id="IPR012340">
    <property type="entry name" value="NA-bd_OB-fold"/>
</dbReference>
<keyword evidence="3" id="KW-1185">Reference proteome</keyword>
<evidence type="ECO:0000313" key="2">
    <source>
        <dbReference type="EMBL" id="KEZ90131.1"/>
    </source>
</evidence>
<proteinExistence type="predicted"/>
<dbReference type="InterPro" id="IPR002059">
    <property type="entry name" value="CSP_DNA-bd"/>
</dbReference>
<sequence length="80" mass="9360">MIGRVTKYFEDKGYGFIRGDNNQTYFIHQSKLNGEHVECGYLVYFDVCTDDRADNKAMNISVIEATERNRRNNRYGKKGK</sequence>